<dbReference type="Gene3D" id="1.20.1740.10">
    <property type="entry name" value="Amino acid/polyamine transporter I"/>
    <property type="match status" value="1"/>
</dbReference>
<feature type="transmembrane region" description="Helical" evidence="5">
    <location>
        <begin position="325"/>
        <end position="347"/>
    </location>
</feature>
<feature type="transmembrane region" description="Helical" evidence="5">
    <location>
        <begin position="271"/>
        <end position="304"/>
    </location>
</feature>
<evidence type="ECO:0000313" key="7">
    <source>
        <dbReference type="EMBL" id="VAW06747.1"/>
    </source>
</evidence>
<reference evidence="7" key="1">
    <citation type="submission" date="2018-06" db="EMBL/GenBank/DDBJ databases">
        <authorList>
            <person name="Zhirakovskaya E."/>
        </authorList>
    </citation>
    <scope>NUCLEOTIDE SEQUENCE</scope>
</reference>
<feature type="transmembrane region" description="Helical" evidence="5">
    <location>
        <begin position="99"/>
        <end position="121"/>
    </location>
</feature>
<keyword evidence="2 5" id="KW-0812">Transmembrane</keyword>
<feature type="domain" description="Amino acid permease/ SLC12A" evidence="6">
    <location>
        <begin position="25"/>
        <end position="440"/>
    </location>
</feature>
<dbReference type="PANTHER" id="PTHR42770">
    <property type="entry name" value="AMINO ACID TRANSPORTER-RELATED"/>
    <property type="match status" value="1"/>
</dbReference>
<evidence type="ECO:0000256" key="1">
    <source>
        <dbReference type="ARBA" id="ARBA00004141"/>
    </source>
</evidence>
<keyword evidence="3 5" id="KW-1133">Transmembrane helix</keyword>
<dbReference type="Pfam" id="PF00324">
    <property type="entry name" value="AA_permease"/>
    <property type="match status" value="1"/>
</dbReference>
<sequence>MPTPDADESTDQTVPLRRSLGLYAVLTISIGAMVGSGIFVLPGLAFKIAGPSVVLAFFLAGLVVLPAALSKAEMATAMPQSGGTYLYIDRAMGPMMGTIAGFGVWFSLVFKAAFALVGLSAYLEYFVVHPERVVAAILALLLVGVNLVGIKQTAKLQIALVTAVIIVLIGFVSVGVPLIDVASFETFTPFGMKGLISAAAVVFVSYSGVTKVASIAEEVRRPGRNIPTGMLISVGFMMLLYPAIVAVIVGTSAAEDLSRTETPMTLAAQSFLGSVGVTVIAGVAVLALLSMANAGIIASARYPFAMARNSLAPSFLGSVGRRSGAPVAGILVTGVVLIGLVLFVPLIELAKLASAFQLLVFTLINLALVAFREAKLDWYAPQFRSPLYPAPQIFGIVAALLLLTQMGIVPLVGAVAFVFVGVFWYRTFGKSRAVKASASRDALRLREDARLVESSAAAVTSGGRRLVLVLIRRPTRPARQQTLFRLALRLVSAPGGRIHIINFDARTAGMVPTDRDRAAADALGIAITAENYTHEDRRGMVHRFVEHEGVDLFIADLPQDLRATRHITRDLRWLREHLTCDSVFLRNRAVEDIDLIAVLGTGGPYDPVKIEMADHIARYETASIRFVHLTPSDSPLAQGDSIHAYHEQLGGVLTVAWDDRVEATDDLVETLAGLARGANLVILGAPTHRFQIVTDLADRIAESVDCPALLVHTPRLEKPGMITRFIQWWVN</sequence>
<feature type="transmembrane region" description="Helical" evidence="5">
    <location>
        <begin position="392"/>
        <end position="425"/>
    </location>
</feature>
<dbReference type="PANTHER" id="PTHR42770:SF7">
    <property type="entry name" value="MEMBRANE PROTEIN"/>
    <property type="match status" value="1"/>
</dbReference>
<feature type="transmembrane region" description="Helical" evidence="5">
    <location>
        <begin position="157"/>
        <end position="178"/>
    </location>
</feature>
<feature type="transmembrane region" description="Helical" evidence="5">
    <location>
        <begin position="133"/>
        <end position="150"/>
    </location>
</feature>
<feature type="transmembrane region" description="Helical" evidence="5">
    <location>
        <begin position="48"/>
        <end position="69"/>
    </location>
</feature>
<evidence type="ECO:0000256" key="5">
    <source>
        <dbReference type="SAM" id="Phobius"/>
    </source>
</evidence>
<dbReference type="EMBL" id="UOEI01000488">
    <property type="protein sequence ID" value="VAW06747.1"/>
    <property type="molecule type" value="Genomic_DNA"/>
</dbReference>
<evidence type="ECO:0000259" key="6">
    <source>
        <dbReference type="Pfam" id="PF00324"/>
    </source>
</evidence>
<dbReference type="GO" id="GO:0055085">
    <property type="term" value="P:transmembrane transport"/>
    <property type="evidence" value="ECO:0007669"/>
    <property type="project" value="InterPro"/>
</dbReference>
<gene>
    <name evidence="7" type="ORF">MNBD_ACTINO01-1655</name>
</gene>
<proteinExistence type="predicted"/>
<comment type="subcellular location">
    <subcellularLocation>
        <location evidence="1">Membrane</location>
        <topology evidence="1">Multi-pass membrane protein</topology>
    </subcellularLocation>
</comment>
<feature type="transmembrane region" description="Helical" evidence="5">
    <location>
        <begin position="190"/>
        <end position="209"/>
    </location>
</feature>
<dbReference type="InterPro" id="IPR004841">
    <property type="entry name" value="AA-permease/SLC12A_dom"/>
</dbReference>
<dbReference type="InterPro" id="IPR050367">
    <property type="entry name" value="APC_superfamily"/>
</dbReference>
<name>A0A3B0T072_9ZZZZ</name>
<dbReference type="GO" id="GO:0016020">
    <property type="term" value="C:membrane"/>
    <property type="evidence" value="ECO:0007669"/>
    <property type="project" value="UniProtKB-SubCell"/>
</dbReference>
<evidence type="ECO:0000256" key="3">
    <source>
        <dbReference type="ARBA" id="ARBA00022989"/>
    </source>
</evidence>
<evidence type="ECO:0000256" key="4">
    <source>
        <dbReference type="ARBA" id="ARBA00023136"/>
    </source>
</evidence>
<protein>
    <submittedName>
        <fullName evidence="7">Uncharacterized amino acid permease, GabP family</fullName>
    </submittedName>
</protein>
<dbReference type="AlphaFoldDB" id="A0A3B0T072"/>
<evidence type="ECO:0000256" key="2">
    <source>
        <dbReference type="ARBA" id="ARBA00022692"/>
    </source>
</evidence>
<feature type="transmembrane region" description="Helical" evidence="5">
    <location>
        <begin position="230"/>
        <end position="251"/>
    </location>
</feature>
<feature type="transmembrane region" description="Helical" evidence="5">
    <location>
        <begin position="353"/>
        <end position="371"/>
    </location>
</feature>
<keyword evidence="4 5" id="KW-0472">Membrane</keyword>
<feature type="transmembrane region" description="Helical" evidence="5">
    <location>
        <begin position="20"/>
        <end position="42"/>
    </location>
</feature>
<organism evidence="7">
    <name type="scientific">hydrothermal vent metagenome</name>
    <dbReference type="NCBI Taxonomy" id="652676"/>
    <lineage>
        <taxon>unclassified sequences</taxon>
        <taxon>metagenomes</taxon>
        <taxon>ecological metagenomes</taxon>
    </lineage>
</organism>
<accession>A0A3B0T072</accession>